<accession>U4JUY3</accession>
<dbReference type="GO" id="GO:0031405">
    <property type="term" value="F:lipoic acid binding"/>
    <property type="evidence" value="ECO:0007669"/>
    <property type="project" value="TreeGrafter"/>
</dbReference>
<feature type="compositionally biased region" description="Polar residues" evidence="8">
    <location>
        <begin position="99"/>
        <end position="123"/>
    </location>
</feature>
<dbReference type="InterPro" id="IPR000089">
    <property type="entry name" value="Biotin_lipoyl"/>
</dbReference>
<dbReference type="PROSITE" id="PS51826">
    <property type="entry name" value="PSBD"/>
    <property type="match status" value="1"/>
</dbReference>
<dbReference type="SUPFAM" id="SSF47005">
    <property type="entry name" value="Peripheral subunit-binding domain of 2-oxo acid dehydrogenase complex"/>
    <property type="match status" value="1"/>
</dbReference>
<dbReference type="InterPro" id="IPR001078">
    <property type="entry name" value="2-oxoacid_DH_actylTfrase"/>
</dbReference>
<reference evidence="11 12" key="1">
    <citation type="journal article" date="2013" name="ISME J.">
        <title>Comparative genomics of pathogenic lineages of Vibrio nigripulchritudo identifies virulence-associated traits.</title>
        <authorList>
            <person name="Goudenege D."/>
            <person name="Labreuche Y."/>
            <person name="Krin E."/>
            <person name="Ansquer D."/>
            <person name="Mangenot S."/>
            <person name="Calteau A."/>
            <person name="Medigue C."/>
            <person name="Mazel D."/>
            <person name="Polz M.F."/>
            <person name="Le Roux F."/>
        </authorList>
    </citation>
    <scope>NUCLEOTIDE SEQUENCE [LARGE SCALE GENOMIC DNA]</scope>
    <source>
        <strain evidence="12">SnF1</strain>
    </source>
</reference>
<dbReference type="Proteomes" id="UP000016895">
    <property type="component" value="Chromosome 1"/>
</dbReference>
<dbReference type="InterPro" id="IPR003016">
    <property type="entry name" value="2-oxoA_DH_lipoyl-BS"/>
</dbReference>
<name>U4JUY3_9VIBR</name>
<dbReference type="OrthoDB" id="9805770at2"/>
<dbReference type="PANTHER" id="PTHR43178:SF5">
    <property type="entry name" value="LIPOAMIDE ACYLTRANSFERASE COMPONENT OF BRANCHED-CHAIN ALPHA-KETO ACID DEHYDROGENASE COMPLEX, MITOCHONDRIAL"/>
    <property type="match status" value="1"/>
</dbReference>
<evidence type="ECO:0000256" key="5">
    <source>
        <dbReference type="ARBA" id="ARBA00022823"/>
    </source>
</evidence>
<evidence type="ECO:0000256" key="6">
    <source>
        <dbReference type="ARBA" id="ARBA00023315"/>
    </source>
</evidence>
<dbReference type="SUPFAM" id="SSF52777">
    <property type="entry name" value="CoA-dependent acyltransferases"/>
    <property type="match status" value="1"/>
</dbReference>
<dbReference type="PANTHER" id="PTHR43178">
    <property type="entry name" value="DIHYDROLIPOAMIDE ACETYLTRANSFERASE COMPONENT OF PYRUVATE DEHYDROGENASE COMPLEX"/>
    <property type="match status" value="1"/>
</dbReference>
<dbReference type="EMBL" id="FO203526">
    <property type="protein sequence ID" value="CCO56670.1"/>
    <property type="molecule type" value="Genomic_DNA"/>
</dbReference>
<organism evidence="11 12">
    <name type="scientific">Vibrio nigripulchritudo</name>
    <dbReference type="NCBI Taxonomy" id="28173"/>
    <lineage>
        <taxon>Bacteria</taxon>
        <taxon>Pseudomonadati</taxon>
        <taxon>Pseudomonadota</taxon>
        <taxon>Gammaproteobacteria</taxon>
        <taxon>Vibrionales</taxon>
        <taxon>Vibrionaceae</taxon>
        <taxon>Vibrio</taxon>
    </lineage>
</organism>
<feature type="region of interest" description="Disordered" evidence="8">
    <location>
        <begin position="79"/>
        <end position="125"/>
    </location>
</feature>
<dbReference type="EC" id="2.3.1.-" evidence="7"/>
<comment type="subunit">
    <text evidence="3">Forms a 24-polypeptide structural core with octahedral symmetry.</text>
</comment>
<gene>
    <name evidence="11" type="ORF">VIBNI_A0480</name>
</gene>
<dbReference type="STRING" id="28173.VIBNI_A0480"/>
<feature type="domain" description="Peripheral subunit-binding (PSBD)" evidence="10">
    <location>
        <begin position="127"/>
        <end position="164"/>
    </location>
</feature>
<dbReference type="InterPro" id="IPR036625">
    <property type="entry name" value="E3-bd_dom_sf"/>
</dbReference>
<dbReference type="Gene3D" id="4.10.320.10">
    <property type="entry name" value="E3-binding domain"/>
    <property type="match status" value="1"/>
</dbReference>
<dbReference type="eggNOG" id="COG0508">
    <property type="taxonomic scope" value="Bacteria"/>
</dbReference>
<sequence length="388" mass="42379">MATPVLMPQVGQDLEEGTLTEWMVAVGDTVKKGDVVAVVESEKASFEVETYQEGVVLELLYEEGDTTKVLEPIMYIGDPDEVESPEQAEPQAEAVPAANNTSDTQSSAETKAQPQSSTESVNHGQLGASPLARRMAANRNIDLTAVNGSGPGGAVLERDLADAEPSSDKEYGDQPYSKVRQVIADRMSESKQTKPHFYLRTEVDVTDLLAKRNAYNQSNQDKVSINDLVIFAVSRQLKHYGKLNSHVFEDRCTLLEDVHIGMAVSVDEGLLVPVIDHADRKSLKEINQASRSLAESARNGVIKSKARGSFTISNMGKWDVELLPIINPPETAILGVGAINKRACCINNELGWRDFMVLTLSADHRAVDGVYGAEFMMKLKESITNMNV</sequence>
<protein>
    <recommendedName>
        <fullName evidence="7">Dihydrolipoamide acetyltransferase component of pyruvate dehydrogenase complex</fullName>
        <ecNumber evidence="7">2.3.1.-</ecNumber>
    </recommendedName>
</protein>
<evidence type="ECO:0000256" key="2">
    <source>
        <dbReference type="ARBA" id="ARBA00007317"/>
    </source>
</evidence>
<evidence type="ECO:0000313" key="11">
    <source>
        <dbReference type="EMBL" id="CCO56670.1"/>
    </source>
</evidence>
<evidence type="ECO:0000256" key="7">
    <source>
        <dbReference type="RuleBase" id="RU003423"/>
    </source>
</evidence>
<evidence type="ECO:0000256" key="1">
    <source>
        <dbReference type="ARBA" id="ARBA00001938"/>
    </source>
</evidence>
<dbReference type="GO" id="GO:0005737">
    <property type="term" value="C:cytoplasm"/>
    <property type="evidence" value="ECO:0007669"/>
    <property type="project" value="TreeGrafter"/>
</dbReference>
<feature type="region of interest" description="Disordered" evidence="8">
    <location>
        <begin position="143"/>
        <end position="173"/>
    </location>
</feature>
<keyword evidence="11" id="KW-0670">Pyruvate</keyword>
<dbReference type="Gene3D" id="2.40.50.100">
    <property type="match status" value="1"/>
</dbReference>
<keyword evidence="12" id="KW-1185">Reference proteome</keyword>
<comment type="cofactor">
    <cofactor evidence="1 7">
        <name>(R)-lipoate</name>
        <dbReference type="ChEBI" id="CHEBI:83088"/>
    </cofactor>
</comment>
<dbReference type="RefSeq" id="WP_022549791.1">
    <property type="nucleotide sequence ID" value="NC_022528.1"/>
</dbReference>
<feature type="compositionally biased region" description="Basic and acidic residues" evidence="8">
    <location>
        <begin position="156"/>
        <end position="172"/>
    </location>
</feature>
<dbReference type="InterPro" id="IPR011053">
    <property type="entry name" value="Single_hybrid_motif"/>
</dbReference>
<dbReference type="InterPro" id="IPR004167">
    <property type="entry name" value="PSBD"/>
</dbReference>
<dbReference type="SUPFAM" id="SSF51230">
    <property type="entry name" value="Single hybrid motif"/>
    <property type="match status" value="1"/>
</dbReference>
<evidence type="ECO:0000313" key="12">
    <source>
        <dbReference type="Proteomes" id="UP000016895"/>
    </source>
</evidence>
<dbReference type="PROSITE" id="PS50968">
    <property type="entry name" value="BIOTINYL_LIPOYL"/>
    <property type="match status" value="1"/>
</dbReference>
<evidence type="ECO:0000256" key="8">
    <source>
        <dbReference type="SAM" id="MobiDB-lite"/>
    </source>
</evidence>
<dbReference type="PATRIC" id="fig|1260221.3.peg.454"/>
<keyword evidence="6 7" id="KW-0012">Acyltransferase</keyword>
<dbReference type="Pfam" id="PF00364">
    <property type="entry name" value="Biotin_lipoyl"/>
    <property type="match status" value="1"/>
</dbReference>
<dbReference type="GO" id="GO:0016407">
    <property type="term" value="F:acetyltransferase activity"/>
    <property type="evidence" value="ECO:0007669"/>
    <property type="project" value="TreeGrafter"/>
</dbReference>
<dbReference type="AlphaFoldDB" id="U4JUY3"/>
<dbReference type="InterPro" id="IPR023213">
    <property type="entry name" value="CAT-like_dom_sf"/>
</dbReference>
<keyword evidence="5 7" id="KW-0450">Lipoyl</keyword>
<feature type="domain" description="Lipoyl-binding" evidence="9">
    <location>
        <begin position="2"/>
        <end position="77"/>
    </location>
</feature>
<dbReference type="KEGG" id="vni:VIBNI_A0480"/>
<dbReference type="PROSITE" id="PS00189">
    <property type="entry name" value="LIPOYL"/>
    <property type="match status" value="1"/>
</dbReference>
<evidence type="ECO:0000256" key="3">
    <source>
        <dbReference type="ARBA" id="ARBA00011484"/>
    </source>
</evidence>
<keyword evidence="4 7" id="KW-0808">Transferase</keyword>
<evidence type="ECO:0000256" key="4">
    <source>
        <dbReference type="ARBA" id="ARBA00022679"/>
    </source>
</evidence>
<dbReference type="InterPro" id="IPR050743">
    <property type="entry name" value="2-oxoacid_DH_E2_comp"/>
</dbReference>
<evidence type="ECO:0000259" key="10">
    <source>
        <dbReference type="PROSITE" id="PS51826"/>
    </source>
</evidence>
<comment type="similarity">
    <text evidence="2 7">Belongs to the 2-oxoacid dehydrogenase family.</text>
</comment>
<evidence type="ECO:0000259" key="9">
    <source>
        <dbReference type="PROSITE" id="PS50968"/>
    </source>
</evidence>
<dbReference type="Pfam" id="PF02817">
    <property type="entry name" value="E3_binding"/>
    <property type="match status" value="1"/>
</dbReference>
<dbReference type="Pfam" id="PF00198">
    <property type="entry name" value="2-oxoacid_dh"/>
    <property type="match status" value="1"/>
</dbReference>
<feature type="compositionally biased region" description="Low complexity" evidence="8">
    <location>
        <begin position="87"/>
        <end position="98"/>
    </location>
</feature>
<dbReference type="Gene3D" id="3.30.559.10">
    <property type="entry name" value="Chloramphenicol acetyltransferase-like domain"/>
    <property type="match status" value="1"/>
</dbReference>
<proteinExistence type="inferred from homology"/>
<dbReference type="CDD" id="cd06849">
    <property type="entry name" value="lipoyl_domain"/>
    <property type="match status" value="1"/>
</dbReference>